<proteinExistence type="predicted"/>
<accession>A0A3R7LBM7</accession>
<dbReference type="VEuPathDB" id="TriTrypDB:TRSC58_06629"/>
<reference evidence="1 2" key="1">
    <citation type="journal article" date="2018" name="BMC Genomics">
        <title>Genomic comparison of Trypanosoma conorhini and Trypanosoma rangeli to Trypanosoma cruzi strains of high and low virulence.</title>
        <authorList>
            <person name="Bradwell K.R."/>
            <person name="Koparde V.N."/>
            <person name="Matveyev A.V."/>
            <person name="Serrano M.G."/>
            <person name="Alves J.M."/>
            <person name="Parikh H."/>
            <person name="Huang B."/>
            <person name="Lee V."/>
            <person name="Espinosa-Alvarez O."/>
            <person name="Ortiz P.A."/>
            <person name="Costa-Martins A.G."/>
            <person name="Teixeira M.M."/>
            <person name="Buck G.A."/>
        </authorList>
    </citation>
    <scope>NUCLEOTIDE SEQUENCE [LARGE SCALE GENOMIC DNA]</scope>
    <source>
        <strain evidence="1 2">AM80</strain>
    </source>
</reference>
<dbReference type="AlphaFoldDB" id="A0A3R7LBM7"/>
<keyword evidence="2" id="KW-1185">Reference proteome</keyword>
<dbReference type="RefSeq" id="XP_029241978.1">
    <property type="nucleotide sequence ID" value="XM_029378128.1"/>
</dbReference>
<dbReference type="OrthoDB" id="243242at2759"/>
<organism evidence="1 2">
    <name type="scientific">Trypanosoma rangeli</name>
    <dbReference type="NCBI Taxonomy" id="5698"/>
    <lineage>
        <taxon>Eukaryota</taxon>
        <taxon>Discoba</taxon>
        <taxon>Euglenozoa</taxon>
        <taxon>Kinetoplastea</taxon>
        <taxon>Metakinetoplastina</taxon>
        <taxon>Trypanosomatida</taxon>
        <taxon>Trypanosomatidae</taxon>
        <taxon>Trypanosoma</taxon>
        <taxon>Herpetosoma</taxon>
    </lineage>
</organism>
<name>A0A3R7LBM7_TRYRA</name>
<comment type="caution">
    <text evidence="1">The sequence shown here is derived from an EMBL/GenBank/DDBJ whole genome shotgun (WGS) entry which is preliminary data.</text>
</comment>
<dbReference type="EMBL" id="MKGL01000022">
    <property type="protein sequence ID" value="RNF11107.1"/>
    <property type="molecule type" value="Genomic_DNA"/>
</dbReference>
<evidence type="ECO:0000313" key="2">
    <source>
        <dbReference type="Proteomes" id="UP000283634"/>
    </source>
</evidence>
<dbReference type="OMA" id="DTVVHRQ"/>
<gene>
    <name evidence="1" type="ORF">TraAM80_01074</name>
</gene>
<protein>
    <submittedName>
        <fullName evidence="1">Putative dynein heavy chain</fullName>
    </submittedName>
</protein>
<evidence type="ECO:0000313" key="1">
    <source>
        <dbReference type="EMBL" id="RNF11107.1"/>
    </source>
</evidence>
<dbReference type="Proteomes" id="UP000283634">
    <property type="component" value="Unassembled WGS sequence"/>
</dbReference>
<sequence length="377" mass="41728">MAEAATGDGALRRAYTRSMPAVLRPLSLLEESMADVQLQWEEIIERVMMEDAVASSVHAAVHRVERLASQLKAIKQELLPLMKFFSHHEEDSQQSFLRYCSSTVRAHASGDHTAPDVAQGEQTRTKRLAACVWVWSVCMGTILNDLELLSSSLSFAACAGLFDNPTEAVCNVEASAFFLGKTAGNEPTLSDGDVLLACQLLYHLFTGDDFAAERVLRRVMSLLGECEEGHDGKECRGCMLSRLARIAEWVAAEDYGALQAFMKLDFYTAGGAFHSLPPLVVYFTQMMLDTVVHRQLVQRHLQSAWRPVISVDKPARAALPDVSSGATMTLSCGLSGIFNTTTRRLRACSLFRRESLPPRVPWPIPEALVDSCFRVQW</sequence>
<dbReference type="GeneID" id="40325007"/>